<dbReference type="PANTHER" id="PTHR11266:SF28">
    <property type="entry name" value="SI:CH211-120K19.1"/>
    <property type="match status" value="1"/>
</dbReference>
<keyword evidence="4" id="KW-1133">Transmembrane helix</keyword>
<comment type="subcellular location">
    <subcellularLocation>
        <location evidence="1">Membrane</location>
        <topology evidence="1">Multi-pass membrane protein</topology>
    </subcellularLocation>
</comment>
<evidence type="ECO:0000313" key="8">
    <source>
        <dbReference type="Proteomes" id="UP000281406"/>
    </source>
</evidence>
<reference evidence="7 8" key="1">
    <citation type="submission" date="2018-10" db="EMBL/GenBank/DDBJ databases">
        <title>Genome assembly for a Yunnan-Guizhou Plateau 3E fish, Anabarilius grahami (Regan), and its evolutionary and genetic applications.</title>
        <authorList>
            <person name="Jiang W."/>
        </authorList>
    </citation>
    <scope>NUCLEOTIDE SEQUENCE [LARGE SCALE GENOMIC DNA]</scope>
    <source>
        <strain evidence="7">AG-KIZ</strain>
        <tissue evidence="7">Muscle</tissue>
    </source>
</reference>
<evidence type="ECO:0000313" key="7">
    <source>
        <dbReference type="EMBL" id="ROL49890.1"/>
    </source>
</evidence>
<comment type="caution">
    <text evidence="7">The sequence shown here is derived from an EMBL/GenBank/DDBJ whole genome shotgun (WGS) entry which is preliminary data.</text>
</comment>
<name>A0A3N0YV91_ANAGA</name>
<organism evidence="7 8">
    <name type="scientific">Anabarilius grahami</name>
    <name type="common">Kanglang fish</name>
    <name type="synonym">Barilius grahami</name>
    <dbReference type="NCBI Taxonomy" id="495550"/>
    <lineage>
        <taxon>Eukaryota</taxon>
        <taxon>Metazoa</taxon>
        <taxon>Chordata</taxon>
        <taxon>Craniata</taxon>
        <taxon>Vertebrata</taxon>
        <taxon>Euteleostomi</taxon>
        <taxon>Actinopterygii</taxon>
        <taxon>Neopterygii</taxon>
        <taxon>Teleostei</taxon>
        <taxon>Ostariophysi</taxon>
        <taxon>Cypriniformes</taxon>
        <taxon>Xenocyprididae</taxon>
        <taxon>Xenocypridinae</taxon>
        <taxon>Xenocypridinae incertae sedis</taxon>
        <taxon>Anabarilius</taxon>
    </lineage>
</organism>
<dbReference type="EMBL" id="RJVU01024950">
    <property type="protein sequence ID" value="ROL49890.1"/>
    <property type="molecule type" value="Genomic_DNA"/>
</dbReference>
<dbReference type="Proteomes" id="UP000281406">
    <property type="component" value="Unassembled WGS sequence"/>
</dbReference>
<gene>
    <name evidence="7" type="ORF">DPX16_1257</name>
</gene>
<dbReference type="InterPro" id="IPR007248">
    <property type="entry name" value="Mpv17_PMP22"/>
</dbReference>
<accession>A0A3N0YV91</accession>
<evidence type="ECO:0000256" key="3">
    <source>
        <dbReference type="ARBA" id="ARBA00022692"/>
    </source>
</evidence>
<keyword evidence="8" id="KW-1185">Reference proteome</keyword>
<evidence type="ECO:0000256" key="5">
    <source>
        <dbReference type="ARBA" id="ARBA00023136"/>
    </source>
</evidence>
<sequence length="232" mass="26160">MKRAWALFKSHPYISNVVGYTTLFATADLIQQSMMGKAQDKVTDHKLDRLRQDPSIISYEGFIEAGEAKTDDLTLYNSKISDSQGNKKAPVHVPQLHSIDWAQTARVALVGFCFHANFNYHWLRGLERMFPGGGAKRVSLKVFLDQIFAAPMTISAFYIGLSTLEGAEDPLEDWRNKFWTSYKTGLVYWSTMQAVNFSLIPPVARTVFVGGVALGWTVFLCNFKQQKSDFLS</sequence>
<evidence type="ECO:0000256" key="2">
    <source>
        <dbReference type="ARBA" id="ARBA00006824"/>
    </source>
</evidence>
<proteinExistence type="inferred from homology"/>
<evidence type="ECO:0000256" key="4">
    <source>
        <dbReference type="ARBA" id="ARBA00022989"/>
    </source>
</evidence>
<protein>
    <submittedName>
        <fullName evidence="7">Mpv17-like protein</fullName>
    </submittedName>
</protein>
<evidence type="ECO:0000256" key="1">
    <source>
        <dbReference type="ARBA" id="ARBA00004141"/>
    </source>
</evidence>
<comment type="similarity">
    <text evidence="2 6">Belongs to the peroxisomal membrane protein PXMP2/4 family.</text>
</comment>
<evidence type="ECO:0000256" key="6">
    <source>
        <dbReference type="RuleBase" id="RU363053"/>
    </source>
</evidence>
<dbReference type="PANTHER" id="PTHR11266">
    <property type="entry name" value="PEROXISOMAL MEMBRANE PROTEIN 2, PXMP2 MPV17"/>
    <property type="match status" value="1"/>
</dbReference>
<dbReference type="GO" id="GO:0005739">
    <property type="term" value="C:mitochondrion"/>
    <property type="evidence" value="ECO:0007669"/>
    <property type="project" value="TreeGrafter"/>
</dbReference>
<dbReference type="Pfam" id="PF04117">
    <property type="entry name" value="Mpv17_PMP22"/>
    <property type="match status" value="1"/>
</dbReference>
<dbReference type="OrthoDB" id="5345392at2759"/>
<dbReference type="GO" id="GO:0061668">
    <property type="term" value="P:mitochondrial ribosome assembly"/>
    <property type="evidence" value="ECO:0007669"/>
    <property type="project" value="TreeGrafter"/>
</dbReference>
<keyword evidence="5" id="KW-0472">Membrane</keyword>
<keyword evidence="3" id="KW-0812">Transmembrane</keyword>
<dbReference type="AlphaFoldDB" id="A0A3N0YV91"/>
<dbReference type="GO" id="GO:0016020">
    <property type="term" value="C:membrane"/>
    <property type="evidence" value="ECO:0007669"/>
    <property type="project" value="UniProtKB-SubCell"/>
</dbReference>